<feature type="compositionally biased region" description="Low complexity" evidence="1">
    <location>
        <begin position="7"/>
        <end position="21"/>
    </location>
</feature>
<feature type="domain" description="Amine oxidase" evidence="3">
    <location>
        <begin position="523"/>
        <end position="939"/>
    </location>
</feature>
<feature type="compositionally biased region" description="Basic and acidic residues" evidence="1">
    <location>
        <begin position="480"/>
        <end position="491"/>
    </location>
</feature>
<dbReference type="Gene3D" id="1.10.405.20">
    <property type="match status" value="1"/>
</dbReference>
<evidence type="ECO:0000259" key="3">
    <source>
        <dbReference type="Pfam" id="PF01593"/>
    </source>
</evidence>
<dbReference type="AlphaFoldDB" id="A0A446BY15"/>
<dbReference type="GO" id="GO:0016491">
    <property type="term" value="F:oxidoreductase activity"/>
    <property type="evidence" value="ECO:0007669"/>
    <property type="project" value="InterPro"/>
</dbReference>
<dbReference type="Proteomes" id="UP000289323">
    <property type="component" value="Unassembled WGS sequence"/>
</dbReference>
<dbReference type="PANTHER" id="PTHR42923:SF17">
    <property type="entry name" value="AMINE OXIDASE DOMAIN-CONTAINING PROTEIN"/>
    <property type="match status" value="1"/>
</dbReference>
<feature type="transmembrane region" description="Helical" evidence="2">
    <location>
        <begin position="972"/>
        <end position="994"/>
    </location>
</feature>
<dbReference type="PANTHER" id="PTHR42923">
    <property type="entry name" value="PROTOPORPHYRINOGEN OXIDASE"/>
    <property type="match status" value="1"/>
</dbReference>
<proteinExistence type="predicted"/>
<feature type="compositionally biased region" description="Basic and acidic residues" evidence="1">
    <location>
        <begin position="418"/>
        <end position="427"/>
    </location>
</feature>
<dbReference type="FunFam" id="1.10.405.20:FF:000001">
    <property type="entry name" value="Amine oxidase"/>
    <property type="match status" value="1"/>
</dbReference>
<gene>
    <name evidence="4" type="ORF">TT172_LOCUS9795</name>
</gene>
<dbReference type="InterPro" id="IPR002937">
    <property type="entry name" value="Amino_oxidase"/>
</dbReference>
<feature type="compositionally biased region" description="Acidic residues" evidence="1">
    <location>
        <begin position="276"/>
        <end position="293"/>
    </location>
</feature>
<feature type="region of interest" description="Disordered" evidence="1">
    <location>
        <begin position="259"/>
        <end position="507"/>
    </location>
</feature>
<dbReference type="EMBL" id="OUUZ01000019">
    <property type="protein sequence ID" value="SPQ27376.1"/>
    <property type="molecule type" value="Genomic_DNA"/>
</dbReference>
<keyword evidence="2" id="KW-0472">Membrane</keyword>
<feature type="region of interest" description="Disordered" evidence="1">
    <location>
        <begin position="1"/>
        <end position="36"/>
    </location>
</feature>
<evidence type="ECO:0000256" key="1">
    <source>
        <dbReference type="SAM" id="MobiDB-lite"/>
    </source>
</evidence>
<evidence type="ECO:0000313" key="5">
    <source>
        <dbReference type="Proteomes" id="UP000289323"/>
    </source>
</evidence>
<dbReference type="Gene3D" id="3.30.70.1990">
    <property type="match status" value="1"/>
</dbReference>
<keyword evidence="2" id="KW-0812">Transmembrane</keyword>
<organism evidence="4 5">
    <name type="scientific">Thermothielavioides terrestris</name>
    <dbReference type="NCBI Taxonomy" id="2587410"/>
    <lineage>
        <taxon>Eukaryota</taxon>
        <taxon>Fungi</taxon>
        <taxon>Dikarya</taxon>
        <taxon>Ascomycota</taxon>
        <taxon>Pezizomycotina</taxon>
        <taxon>Sordariomycetes</taxon>
        <taxon>Sordariomycetidae</taxon>
        <taxon>Sordariales</taxon>
        <taxon>Chaetomiaceae</taxon>
        <taxon>Thermothielavioides</taxon>
    </lineage>
</organism>
<keyword evidence="2" id="KW-1133">Transmembrane helix</keyword>
<sequence length="1019" mass="115218">MASPQLSNAASRSASRSGSRSPSPPQAIFFRGSRPPSPSLVPGFLNLEAVDRKLRELTPRPEERTIEGERLEALQLRDELVELGGIPLRPWVEFDAEGLTDEQRGDDNGEWRIMDLYLTEAEARRTELKLWRRFAKRRAMDGEPDFRSVDQVDLLVAFIAYLRGHLQRDMEDRTKPGFEVWDTYLQFSYYRDVIDDMARVLPLAERRLHILRSERGDPPAVEEVEVTTESLIKEYNLPEAGMWVWMWQYSQEEAEYRMAGLSPPHPADSRKRLREDDGDEEEEEEEAEEEEEEATRPEQSQSAQQDSRKRSRADIEDEEEEEKATRPSKRSRVVDEDEEEDGKATRPSKCSAAPSELVAENTGSTHPEMRREQSQIAQQNSRKRSRADDEDEEEEEKATRPSKRSRVVDEDEEEEKDEEKKEEEATRPSKRRAAPSKPVAEATGSTRPERQRVQSQSAQQGSDERGESSGRGSVPAAEARQAESNDGQDRPRRARRKPAATANSEIVGRPSRKKVAIVGSGCAGIAALWALNRSPHDVYIYEAADRLGGHTRTVEFVKGKYRAMVDTGFIVMNTETYPNFLNFLRHIGVDTALTEMSFSVSRDQGLFEWAGTSLGAIFCQRRNLFSPTMWQMILDIVRFNKFALDVLIDDDVGEESIGEYLDRERYSNAFRDNYLLPLAAAVWSTAPDKCALEFPAATLIRFMWNHHLLSTLARRPAWLTIATGAKTYIDKVMKGFPPNHVRLNTAVTALTNEPDGRVRLHTGDGSSELFDHVILATHGDQAYSIIRDSATEEERAVLSSFQTTQNVAVLHSDLSLMPQSRKAWSSWNYLTESKSSPSLAGERGVDKVCVTYNMNILQHIPRETFGDVLVTLNPLHDPAPETVQGWVVYRHPLYTPEAVRAQQRLDSIQNKRGISYAGAWTKYGFHEDGFSSGLRVAVEHLGAKIPFEFKDSTFSRGVTPQLTIRDRIIRCIILLVHILFISALDLLSGSWAGASTTRRLASRVNGPAGTNGRLHKKEC</sequence>
<name>A0A446BY15_9PEZI</name>
<dbReference type="InterPro" id="IPR036188">
    <property type="entry name" value="FAD/NAD-bd_sf"/>
</dbReference>
<dbReference type="Pfam" id="PF01593">
    <property type="entry name" value="Amino_oxidase"/>
    <property type="match status" value="1"/>
</dbReference>
<reference evidence="4 5" key="1">
    <citation type="submission" date="2018-04" db="EMBL/GenBank/DDBJ databases">
        <authorList>
            <person name="Huttner S."/>
            <person name="Dainat J."/>
        </authorList>
    </citation>
    <scope>NUCLEOTIDE SEQUENCE [LARGE SCALE GENOMIC DNA]</scope>
</reference>
<accession>A0A446BY15</accession>
<dbReference type="InterPro" id="IPR050464">
    <property type="entry name" value="Zeta_carotene_desat/Oxidored"/>
</dbReference>
<protein>
    <submittedName>
        <fullName evidence="4">3de34ad1-ac8f-4dc0-8bd9-d175aa8da151</fullName>
    </submittedName>
</protein>
<evidence type="ECO:0000256" key="2">
    <source>
        <dbReference type="SAM" id="Phobius"/>
    </source>
</evidence>
<evidence type="ECO:0000313" key="4">
    <source>
        <dbReference type="EMBL" id="SPQ27376.1"/>
    </source>
</evidence>
<dbReference type="Gene3D" id="3.50.50.60">
    <property type="entry name" value="FAD/NAD(P)-binding domain"/>
    <property type="match status" value="1"/>
</dbReference>
<dbReference type="SUPFAM" id="SSF51905">
    <property type="entry name" value="FAD/NAD(P)-binding domain"/>
    <property type="match status" value="1"/>
</dbReference>